<organism evidence="1 2">
    <name type="scientific">Pangasius djambal</name>
    <dbReference type="NCBI Taxonomy" id="1691987"/>
    <lineage>
        <taxon>Eukaryota</taxon>
        <taxon>Metazoa</taxon>
        <taxon>Chordata</taxon>
        <taxon>Craniata</taxon>
        <taxon>Vertebrata</taxon>
        <taxon>Euteleostomi</taxon>
        <taxon>Actinopterygii</taxon>
        <taxon>Neopterygii</taxon>
        <taxon>Teleostei</taxon>
        <taxon>Ostariophysi</taxon>
        <taxon>Siluriformes</taxon>
        <taxon>Pangasiidae</taxon>
        <taxon>Pangasius</taxon>
    </lineage>
</organism>
<accession>A0ACC5ZG01</accession>
<dbReference type="EMBL" id="CM040998">
    <property type="protein sequence ID" value="MCJ8746732.1"/>
    <property type="molecule type" value="Genomic_DNA"/>
</dbReference>
<keyword evidence="2" id="KW-1185">Reference proteome</keyword>
<protein>
    <submittedName>
        <fullName evidence="1">Uncharacterized protein</fullName>
    </submittedName>
</protein>
<name>A0ACC5ZG01_9TELE</name>
<gene>
    <name evidence="1" type="ORF">PDJAM_G00144920</name>
</gene>
<proteinExistence type="predicted"/>
<evidence type="ECO:0000313" key="2">
    <source>
        <dbReference type="Proteomes" id="UP000830395"/>
    </source>
</evidence>
<evidence type="ECO:0000313" key="1">
    <source>
        <dbReference type="EMBL" id="MCJ8746732.1"/>
    </source>
</evidence>
<reference evidence="1" key="1">
    <citation type="submission" date="2020-02" db="EMBL/GenBank/DDBJ databases">
        <title>Genome sequencing of the panga catfish, Pangasius djambal.</title>
        <authorList>
            <person name="Wen M."/>
            <person name="Zahm M."/>
            <person name="Roques C."/>
            <person name="Cabau C."/>
            <person name="Klopp C."/>
            <person name="Donnadieu C."/>
            <person name="Jouanno E."/>
            <person name="Avarre J.-C."/>
            <person name="Campet M."/>
            <person name="Ha T."/>
            <person name="Dugue R."/>
            <person name="Lampietro C."/>
            <person name="Louis A."/>
            <person name="Herpin A."/>
            <person name="Echchiki A."/>
            <person name="Berthelot C."/>
            <person name="Parey E."/>
            <person name="Roest-Crollius H."/>
            <person name="Braasch I."/>
            <person name="Postlethwait J.H."/>
            <person name="Bobe J."/>
            <person name="Montfort J."/>
            <person name="Bouchez O."/>
            <person name="Begum T."/>
            <person name="Schartl M."/>
            <person name="Gustiano R."/>
            <person name="Guiguen Y."/>
        </authorList>
    </citation>
    <scope>NUCLEOTIDE SEQUENCE</scope>
    <source>
        <strain evidence="1">Pdj_M5554</strain>
    </source>
</reference>
<comment type="caution">
    <text evidence="1">The sequence shown here is derived from an EMBL/GenBank/DDBJ whole genome shotgun (WGS) entry which is preliminary data.</text>
</comment>
<sequence length="317" mass="33975">MTNKLDSRSFLFLLIVGSLVSGRHSLGVEENKPQNTTVFNYTQQHNNETELQPTSGPPLREEWSTASPTPGQNSLEMAHSQLPQGNGTSGNGYNIEGTETNSTKHQSPGNESSASTESPPQTTFPEKNGNSDPTMPTSAASVGPTKEPNATNSVPTVVTTPHTGTDGHSRLKTTVKPMVQSTTKISTTQNHTPTKPHSTRKPDKSTTKVCPIAEEKGDSLVGRCLIVIAILAALATIFIMTTVVLATKLAGIRYRHRASLLHETEMVCISALMNDSDHPIPKPKHPKSNGALIPITEDEDGDDLTLNSFLHDTEGVA</sequence>
<dbReference type="Proteomes" id="UP000830395">
    <property type="component" value="Chromosome 24"/>
</dbReference>